<dbReference type="EMBL" id="JOJR01000090">
    <property type="protein sequence ID" value="RCN45909.1"/>
    <property type="molecule type" value="Genomic_DNA"/>
</dbReference>
<keyword evidence="2" id="KW-1185">Reference proteome</keyword>
<protein>
    <submittedName>
        <fullName evidence="1">Uncharacterized protein</fullName>
    </submittedName>
</protein>
<accession>A0A368GRJ8</accession>
<organism evidence="1 2">
    <name type="scientific">Ancylostoma caninum</name>
    <name type="common">Dog hookworm</name>
    <dbReference type="NCBI Taxonomy" id="29170"/>
    <lineage>
        <taxon>Eukaryota</taxon>
        <taxon>Metazoa</taxon>
        <taxon>Ecdysozoa</taxon>
        <taxon>Nematoda</taxon>
        <taxon>Chromadorea</taxon>
        <taxon>Rhabditida</taxon>
        <taxon>Rhabditina</taxon>
        <taxon>Rhabditomorpha</taxon>
        <taxon>Strongyloidea</taxon>
        <taxon>Ancylostomatidae</taxon>
        <taxon>Ancylostomatinae</taxon>
        <taxon>Ancylostoma</taxon>
    </lineage>
</organism>
<reference evidence="1 2" key="1">
    <citation type="submission" date="2014-10" db="EMBL/GenBank/DDBJ databases">
        <title>Draft genome of the hookworm Ancylostoma caninum.</title>
        <authorList>
            <person name="Mitreva M."/>
        </authorList>
    </citation>
    <scope>NUCLEOTIDE SEQUENCE [LARGE SCALE GENOMIC DNA]</scope>
    <source>
        <strain evidence="1 2">Baltimore</strain>
    </source>
</reference>
<sequence length="72" mass="7906">MTEVTPKPAVITAVTSTWAIWVTTTWPLWFTSTWPLAVPVSTSDDHSYPVMGFKPLSTEETVGFISDGSESE</sequence>
<dbReference type="AlphaFoldDB" id="A0A368GRJ8"/>
<gene>
    <name evidence="1" type="ORF">ANCCAN_08074</name>
</gene>
<name>A0A368GRJ8_ANCCA</name>
<dbReference type="Proteomes" id="UP000252519">
    <property type="component" value="Unassembled WGS sequence"/>
</dbReference>
<evidence type="ECO:0000313" key="2">
    <source>
        <dbReference type="Proteomes" id="UP000252519"/>
    </source>
</evidence>
<evidence type="ECO:0000313" key="1">
    <source>
        <dbReference type="EMBL" id="RCN45909.1"/>
    </source>
</evidence>
<proteinExistence type="predicted"/>
<comment type="caution">
    <text evidence="1">The sequence shown here is derived from an EMBL/GenBank/DDBJ whole genome shotgun (WGS) entry which is preliminary data.</text>
</comment>